<evidence type="ECO:0000256" key="1">
    <source>
        <dbReference type="SAM" id="MobiDB-lite"/>
    </source>
</evidence>
<accession>A0A6C0L8V6</accession>
<reference evidence="2" key="1">
    <citation type="journal article" date="2020" name="Nature">
        <title>Giant virus diversity and host interactions through global metagenomics.</title>
        <authorList>
            <person name="Schulz F."/>
            <person name="Roux S."/>
            <person name="Paez-Espino D."/>
            <person name="Jungbluth S."/>
            <person name="Walsh D.A."/>
            <person name="Denef V.J."/>
            <person name="McMahon K.D."/>
            <person name="Konstantinidis K.T."/>
            <person name="Eloe-Fadrosh E.A."/>
            <person name="Kyrpides N.C."/>
            <person name="Woyke T."/>
        </authorList>
    </citation>
    <scope>NUCLEOTIDE SEQUENCE</scope>
    <source>
        <strain evidence="2">GVMAG-M-3300027759-42</strain>
    </source>
</reference>
<sequence>MATERRSRFSYIMHPKYNKNKIVPIEGVIHSLDPVASVKYTESNPSFESNIPIAMRMSSEKIVAKTTATKPIILLSAQVVGTRPRKTITDWIFRRTRKSPGLDEPLLPQLLAKPTRRGGKRKSAKKRNRTKKNI</sequence>
<evidence type="ECO:0000313" key="2">
    <source>
        <dbReference type="EMBL" id="QHU27023.1"/>
    </source>
</evidence>
<dbReference type="EMBL" id="MN740448">
    <property type="protein sequence ID" value="QHU27023.1"/>
    <property type="molecule type" value="Genomic_DNA"/>
</dbReference>
<dbReference type="AlphaFoldDB" id="A0A6C0L8V6"/>
<organism evidence="2">
    <name type="scientific">viral metagenome</name>
    <dbReference type="NCBI Taxonomy" id="1070528"/>
    <lineage>
        <taxon>unclassified sequences</taxon>
        <taxon>metagenomes</taxon>
        <taxon>organismal metagenomes</taxon>
    </lineage>
</organism>
<proteinExistence type="predicted"/>
<name>A0A6C0L8V6_9ZZZZ</name>
<protein>
    <submittedName>
        <fullName evidence="2">Uncharacterized protein</fullName>
    </submittedName>
</protein>
<feature type="compositionally biased region" description="Basic residues" evidence="1">
    <location>
        <begin position="114"/>
        <end position="134"/>
    </location>
</feature>
<feature type="region of interest" description="Disordered" evidence="1">
    <location>
        <begin position="99"/>
        <end position="134"/>
    </location>
</feature>